<accession>A0A9D0YZV4</accession>
<gene>
    <name evidence="2" type="ORF">IAC85_05510</name>
</gene>
<feature type="region of interest" description="Disordered" evidence="1">
    <location>
        <begin position="1"/>
        <end position="36"/>
    </location>
</feature>
<reference evidence="2" key="1">
    <citation type="submission" date="2020-10" db="EMBL/GenBank/DDBJ databases">
        <authorList>
            <person name="Gilroy R."/>
        </authorList>
    </citation>
    <scope>NUCLEOTIDE SEQUENCE</scope>
    <source>
        <strain evidence="2">CHK165-10780</strain>
    </source>
</reference>
<evidence type="ECO:0000313" key="3">
    <source>
        <dbReference type="Proteomes" id="UP000886725"/>
    </source>
</evidence>
<evidence type="ECO:0000313" key="2">
    <source>
        <dbReference type="EMBL" id="HIQ65177.1"/>
    </source>
</evidence>
<dbReference type="Proteomes" id="UP000886725">
    <property type="component" value="Unassembled WGS sequence"/>
</dbReference>
<feature type="compositionally biased region" description="Basic and acidic residues" evidence="1">
    <location>
        <begin position="1"/>
        <end position="19"/>
    </location>
</feature>
<dbReference type="AlphaFoldDB" id="A0A9D0YZV4"/>
<proteinExistence type="predicted"/>
<protein>
    <recommendedName>
        <fullName evidence="4">WG repeat-containing protein</fullName>
    </recommendedName>
</protein>
<evidence type="ECO:0000256" key="1">
    <source>
        <dbReference type="SAM" id="MobiDB-lite"/>
    </source>
</evidence>
<organism evidence="2 3">
    <name type="scientific">Candidatus Faecenecus gallistercoris</name>
    <dbReference type="NCBI Taxonomy" id="2840793"/>
    <lineage>
        <taxon>Bacteria</taxon>
        <taxon>Bacillati</taxon>
        <taxon>Bacillota</taxon>
        <taxon>Bacillota incertae sedis</taxon>
        <taxon>Candidatus Faecenecus</taxon>
    </lineage>
</organism>
<reference evidence="2" key="2">
    <citation type="journal article" date="2021" name="PeerJ">
        <title>Extensive microbial diversity within the chicken gut microbiome revealed by metagenomics and culture.</title>
        <authorList>
            <person name="Gilroy R."/>
            <person name="Ravi A."/>
            <person name="Getino M."/>
            <person name="Pursley I."/>
            <person name="Horton D.L."/>
            <person name="Alikhan N.F."/>
            <person name="Baker D."/>
            <person name="Gharbi K."/>
            <person name="Hall N."/>
            <person name="Watson M."/>
            <person name="Adriaenssens E.M."/>
            <person name="Foster-Nyarko E."/>
            <person name="Jarju S."/>
            <person name="Secka A."/>
            <person name="Antonio M."/>
            <person name="Oren A."/>
            <person name="Chaudhuri R.R."/>
            <person name="La Ragione R."/>
            <person name="Hildebrand F."/>
            <person name="Pallen M.J."/>
        </authorList>
    </citation>
    <scope>NUCLEOTIDE SEQUENCE</scope>
    <source>
        <strain evidence="2">CHK165-10780</strain>
    </source>
</reference>
<dbReference type="EMBL" id="DVFU01000107">
    <property type="protein sequence ID" value="HIQ65177.1"/>
    <property type="molecule type" value="Genomic_DNA"/>
</dbReference>
<evidence type="ECO:0008006" key="4">
    <source>
        <dbReference type="Google" id="ProtNLM"/>
    </source>
</evidence>
<feature type="compositionally biased region" description="Polar residues" evidence="1">
    <location>
        <begin position="20"/>
        <end position="29"/>
    </location>
</feature>
<sequence length="659" mass="76098">MKKSSDFNKFSREEFKRNEQAMSKQTQSAKPKEHHMRMEKETVFVPAFARYTEKGSQGVLGIKIDDYHSGLMTPDHEVFFVTNSDNFEGRLVDDGLYQILFNDGNTPYSDYTRVSLYDAKKHQMIVDGAKLQDDFSFMADDLVFGVMDEETGKYHILNSLRYREHPEEFSEEYDSVQLISPNEYVVSKNGKFGIYSVDGFQTKLEYDDISLADEYGDFEYGKLVDLKLKKDGQYFYYTNDKMMDASFDDVKPVASFIMMGKHGSMIDLIDREDGKIMTSLLADDVSSFTYPYLFTYLKEGQVGVFCLKEKLNYDNGELYYELTHICEPIYDSVQPLADDSDMILLEKDGKFGLLYSTSEYQIPAEYDEIKPLFSSCVALYHQGQCDVYDTNQERKVLDNIAITDSGKNYFIYHDDSGYGLKTSYSSDLFGVEEIKHLGDDYFCVTQDGKKKLYGLGKYLSNDTFDQIEICPECRQTPRYDCDSVYFAVKKEDGMHLMEINRHYGVPSHTLEEVSFGITYSNIRFLDDMIVLDDGYGFHTLRDYHGKKIADTIHDVQCVKNEVGKDKIYVAGNCVFMYNHGLDVFIEPGVKIKRPFYTAAYEGDYGTVVVNEFDSNKYKSICQSIEEMSDDEFNGVLKRLYEDSSQVQEQYPKLLIREKK</sequence>
<comment type="caution">
    <text evidence="2">The sequence shown here is derived from an EMBL/GenBank/DDBJ whole genome shotgun (WGS) entry which is preliminary data.</text>
</comment>
<name>A0A9D0YZV4_9FIRM</name>